<name>A0ABW5U0U8_9RHOB</name>
<proteinExistence type="predicted"/>
<dbReference type="RefSeq" id="WP_386372069.1">
    <property type="nucleotide sequence ID" value="NZ_JBHUMP010000003.1"/>
</dbReference>
<feature type="region of interest" description="Disordered" evidence="1">
    <location>
        <begin position="1"/>
        <end position="25"/>
    </location>
</feature>
<evidence type="ECO:0000313" key="3">
    <source>
        <dbReference type="Proteomes" id="UP001597474"/>
    </source>
</evidence>
<sequence>MASLQNSTDPTLLTMPRPVPTHKQSARISLSAADRRLITAQLERLENSVISSELLLAHLLARKLAQAEILPGAVPDDLVTTGRRVTYMLAGSGARSGVLGAGPCSAADIPLASLLGATLIGMRPLQRAPLLRADGDVITMVVLKVEEAAAIRR</sequence>
<comment type="caution">
    <text evidence="2">The sequence shown here is derived from an EMBL/GenBank/DDBJ whole genome shotgun (WGS) entry which is preliminary data.</text>
</comment>
<dbReference type="EMBL" id="JBHUMP010000003">
    <property type="protein sequence ID" value="MFD2738915.1"/>
    <property type="molecule type" value="Genomic_DNA"/>
</dbReference>
<organism evidence="2 3">
    <name type="scientific">Sulfitobacter aestuarii</name>
    <dbReference type="NCBI Taxonomy" id="2161676"/>
    <lineage>
        <taxon>Bacteria</taxon>
        <taxon>Pseudomonadati</taxon>
        <taxon>Pseudomonadota</taxon>
        <taxon>Alphaproteobacteria</taxon>
        <taxon>Rhodobacterales</taxon>
        <taxon>Roseobacteraceae</taxon>
        <taxon>Sulfitobacter</taxon>
    </lineage>
</organism>
<protein>
    <submittedName>
        <fullName evidence="2">Uncharacterized protein</fullName>
    </submittedName>
</protein>
<keyword evidence="3" id="KW-1185">Reference proteome</keyword>
<gene>
    <name evidence="2" type="ORF">ACFSUD_04985</name>
</gene>
<accession>A0ABW5U0U8</accession>
<feature type="compositionally biased region" description="Polar residues" evidence="1">
    <location>
        <begin position="1"/>
        <end position="11"/>
    </location>
</feature>
<dbReference type="Proteomes" id="UP001597474">
    <property type="component" value="Unassembled WGS sequence"/>
</dbReference>
<evidence type="ECO:0000256" key="1">
    <source>
        <dbReference type="SAM" id="MobiDB-lite"/>
    </source>
</evidence>
<evidence type="ECO:0000313" key="2">
    <source>
        <dbReference type="EMBL" id="MFD2738915.1"/>
    </source>
</evidence>
<reference evidence="3" key="1">
    <citation type="journal article" date="2019" name="Int. J. Syst. Evol. Microbiol.">
        <title>The Global Catalogue of Microorganisms (GCM) 10K type strain sequencing project: providing services to taxonomists for standard genome sequencing and annotation.</title>
        <authorList>
            <consortium name="The Broad Institute Genomics Platform"/>
            <consortium name="The Broad Institute Genome Sequencing Center for Infectious Disease"/>
            <person name="Wu L."/>
            <person name="Ma J."/>
        </authorList>
    </citation>
    <scope>NUCLEOTIDE SEQUENCE [LARGE SCALE GENOMIC DNA]</scope>
    <source>
        <strain evidence="3">TISTR 2562</strain>
    </source>
</reference>